<dbReference type="PANTHER" id="PTHR30578">
    <property type="entry name" value="ELECTRON TRANSPORT COMPLEX PROTEIN RNFD"/>
    <property type="match status" value="1"/>
</dbReference>
<feature type="transmembrane region" description="Helical" evidence="10">
    <location>
        <begin position="280"/>
        <end position="298"/>
    </location>
</feature>
<accession>A0A1H6HNE0</accession>
<keyword evidence="7 10" id="KW-1133">Transmembrane helix</keyword>
<keyword evidence="6" id="KW-1278">Translocase</keyword>
<keyword evidence="3" id="KW-0285">Flavoprotein</keyword>
<protein>
    <submittedName>
        <fullName evidence="11">Na+-translocating ferredoxin:NAD+ oxidoreductase RNF, RnfD subunit</fullName>
    </submittedName>
</protein>
<feature type="region of interest" description="Disordered" evidence="9">
    <location>
        <begin position="306"/>
        <end position="331"/>
    </location>
</feature>
<keyword evidence="4" id="KW-0288">FMN</keyword>
<evidence type="ECO:0000313" key="11">
    <source>
        <dbReference type="EMBL" id="SEH36996.1"/>
    </source>
</evidence>
<proteinExistence type="predicted"/>
<feature type="transmembrane region" description="Helical" evidence="10">
    <location>
        <begin position="36"/>
        <end position="53"/>
    </location>
</feature>
<dbReference type="GO" id="GO:0005886">
    <property type="term" value="C:plasma membrane"/>
    <property type="evidence" value="ECO:0007669"/>
    <property type="project" value="TreeGrafter"/>
</dbReference>
<dbReference type="Pfam" id="PF03116">
    <property type="entry name" value="NQR2_RnfD_RnfE"/>
    <property type="match status" value="1"/>
</dbReference>
<reference evidence="11 12" key="1">
    <citation type="submission" date="2016-10" db="EMBL/GenBank/DDBJ databases">
        <authorList>
            <person name="de Groot N.N."/>
        </authorList>
    </citation>
    <scope>NUCLEOTIDE SEQUENCE [LARGE SCALE GENOMIC DNA]</scope>
    <source>
        <strain evidence="11 12">YAD2003</strain>
    </source>
</reference>
<dbReference type="InterPro" id="IPR004338">
    <property type="entry name" value="NqrB/RnfD"/>
</dbReference>
<dbReference type="AlphaFoldDB" id="A0A1H6HNE0"/>
<organism evidence="11 12">
    <name type="scientific">Ruminococcus flavefaciens</name>
    <dbReference type="NCBI Taxonomy" id="1265"/>
    <lineage>
        <taxon>Bacteria</taxon>
        <taxon>Bacillati</taxon>
        <taxon>Bacillota</taxon>
        <taxon>Clostridia</taxon>
        <taxon>Eubacteriales</taxon>
        <taxon>Oscillospiraceae</taxon>
        <taxon>Ruminococcus</taxon>
    </lineage>
</organism>
<dbReference type="EMBL" id="FNWV01000001">
    <property type="protein sequence ID" value="SEH36996.1"/>
    <property type="molecule type" value="Genomic_DNA"/>
</dbReference>
<evidence type="ECO:0000256" key="10">
    <source>
        <dbReference type="SAM" id="Phobius"/>
    </source>
</evidence>
<feature type="compositionally biased region" description="Basic and acidic residues" evidence="9">
    <location>
        <begin position="306"/>
        <end position="316"/>
    </location>
</feature>
<keyword evidence="5 10" id="KW-0812">Transmembrane</keyword>
<evidence type="ECO:0000256" key="9">
    <source>
        <dbReference type="SAM" id="MobiDB-lite"/>
    </source>
</evidence>
<evidence type="ECO:0000256" key="6">
    <source>
        <dbReference type="ARBA" id="ARBA00022967"/>
    </source>
</evidence>
<keyword evidence="8 10" id="KW-0472">Membrane</keyword>
<evidence type="ECO:0000256" key="2">
    <source>
        <dbReference type="ARBA" id="ARBA00022553"/>
    </source>
</evidence>
<feature type="transmembrane region" description="Helical" evidence="10">
    <location>
        <begin position="109"/>
        <end position="129"/>
    </location>
</feature>
<feature type="transmembrane region" description="Helical" evidence="10">
    <location>
        <begin position="173"/>
        <end position="194"/>
    </location>
</feature>
<dbReference type="PANTHER" id="PTHR30578:SF0">
    <property type="entry name" value="ION-TRANSLOCATING OXIDOREDUCTASE COMPLEX SUBUNIT D"/>
    <property type="match status" value="1"/>
</dbReference>
<keyword evidence="2" id="KW-0597">Phosphoprotein</keyword>
<evidence type="ECO:0000256" key="5">
    <source>
        <dbReference type="ARBA" id="ARBA00022692"/>
    </source>
</evidence>
<feature type="transmembrane region" description="Helical" evidence="10">
    <location>
        <begin position="256"/>
        <end position="274"/>
    </location>
</feature>
<evidence type="ECO:0000256" key="4">
    <source>
        <dbReference type="ARBA" id="ARBA00022643"/>
    </source>
</evidence>
<evidence type="ECO:0000256" key="7">
    <source>
        <dbReference type="ARBA" id="ARBA00022989"/>
    </source>
</evidence>
<evidence type="ECO:0000313" key="12">
    <source>
        <dbReference type="Proteomes" id="UP000183190"/>
    </source>
</evidence>
<evidence type="ECO:0000256" key="8">
    <source>
        <dbReference type="ARBA" id="ARBA00023136"/>
    </source>
</evidence>
<name>A0A1H6HNE0_RUMFL</name>
<dbReference type="RefSeq" id="WP_074713930.1">
    <property type="nucleotide sequence ID" value="NZ_FNWV01000001.1"/>
</dbReference>
<gene>
    <name evidence="11" type="ORF">SAMN02910265_00066</name>
</gene>
<feature type="transmembrane region" description="Helical" evidence="10">
    <location>
        <begin position="201"/>
        <end position="220"/>
    </location>
</feature>
<feature type="transmembrane region" description="Helical" evidence="10">
    <location>
        <begin position="226"/>
        <end position="244"/>
    </location>
</feature>
<sequence length="331" mass="36446">MLKKARKERLIWLDIMITLLTLELMSYFYYGIRSVVLAGVCVITAVIAEIVSLRMMKRRFTADDLTCTSDAMILALMFPAVMDYKIAVIAVLFAIIAAKNVFGGRLNMIFSPAAAAYIFVLTSWGHQLLQYTEPHVKTGIFEKPTGLVNSASHTFNMTGNVDHTDFELLLGNFSGPCGSVSILLLVVAAVVLIFRRSISAGAFIGTVFGTGFFACVTPMISSRADSFKYSLVMNMVLFSAIYIVSDIRIAPKRNYYAFFYGLFIGVISYVLVLTMAKENAIVIVSVLFTPIALGFKNLEKRIEKAASEHTSEKDNEASESVTAGKEMTEGE</sequence>
<dbReference type="Proteomes" id="UP000183190">
    <property type="component" value="Unassembled WGS sequence"/>
</dbReference>
<keyword evidence="1" id="KW-0813">Transport</keyword>
<evidence type="ECO:0000256" key="3">
    <source>
        <dbReference type="ARBA" id="ARBA00022630"/>
    </source>
</evidence>
<feature type="transmembrane region" description="Helical" evidence="10">
    <location>
        <begin position="12"/>
        <end position="30"/>
    </location>
</feature>
<dbReference type="GO" id="GO:0055085">
    <property type="term" value="P:transmembrane transport"/>
    <property type="evidence" value="ECO:0007669"/>
    <property type="project" value="InterPro"/>
</dbReference>
<evidence type="ECO:0000256" key="1">
    <source>
        <dbReference type="ARBA" id="ARBA00022448"/>
    </source>
</evidence>
<dbReference type="OrthoDB" id="1817933at2"/>